<dbReference type="EMBL" id="CXOJ01000005">
    <property type="protein sequence ID" value="CTP83350.1"/>
    <property type="molecule type" value="Genomic_DNA"/>
</dbReference>
<organism evidence="1 2">
    <name type="scientific">Xanthomonas graminis pv. phlei</name>
    <dbReference type="NCBI Taxonomy" id="487906"/>
    <lineage>
        <taxon>Bacteria</taxon>
        <taxon>Pseudomonadati</taxon>
        <taxon>Pseudomonadota</taxon>
        <taxon>Gammaproteobacteria</taxon>
        <taxon>Lysobacterales</taxon>
        <taxon>Lysobacteraceae</taxon>
        <taxon>Xanthomonas</taxon>
        <taxon>Xanthomonas translucens group</taxon>
        <taxon>Xanthomonas graminis</taxon>
    </lineage>
</organism>
<name>A0A0K2ZJ04_9XANT</name>
<reference evidence="1 2" key="1">
    <citation type="submission" date="2015-07" db="EMBL/GenBank/DDBJ databases">
        <authorList>
            <person name="Noorani M."/>
        </authorList>
    </citation>
    <scope>NUCLEOTIDE SEQUENCE [LARGE SCALE GENOMIC DNA]</scope>
    <source>
        <strain evidence="1">LMG730</strain>
    </source>
</reference>
<dbReference type="RefSeq" id="WP_053837013.1">
    <property type="nucleotide sequence ID" value="NZ_CP076251.1"/>
</dbReference>
<evidence type="ECO:0000313" key="2">
    <source>
        <dbReference type="Proteomes" id="UP000045978"/>
    </source>
</evidence>
<protein>
    <submittedName>
        <fullName evidence="1">Uncharacterized protein</fullName>
    </submittedName>
</protein>
<dbReference type="Proteomes" id="UP000045978">
    <property type="component" value="Unassembled WGS sequence"/>
</dbReference>
<dbReference type="AlphaFoldDB" id="A0A0K2ZJ04"/>
<proteinExistence type="predicted"/>
<accession>A0A0K2ZJ04</accession>
<gene>
    <name evidence="1" type="ORF">XTPLMG730_0424</name>
</gene>
<sequence length="112" mass="12719">MTAPRKIGTAYQEALKALAEQVARAYREDCRSFQVSAGLIQGNTMIAITVVFDGTGTECWVPMDMGTEPWSDDRRSRIEHDARVVINERMKLESFTAEFVLARMQEVLDAYR</sequence>
<evidence type="ECO:0000313" key="1">
    <source>
        <dbReference type="EMBL" id="CTP83350.1"/>
    </source>
</evidence>